<sequence>MLPFRTPFLAPYAFPNLLWRVNTLEKHIYLTFDDGPIPGLTEWVLEQLKTHEANATFFCVGENIARHSSIFRQIISEGHTVGNHTQHHLNGKNTPKGAYLADVQACDATMQQLQVSSKWFRPPYGRLTRAQRKPLLKEKKVVMWDVLTQDYDQSLSAETILTKSIQATRKGSVVVFHDNLKAEKNLKKVLPKYIDYFKQAGYQFKAL</sequence>
<feature type="domain" description="NodB homology" evidence="3">
    <location>
        <begin position="26"/>
        <end position="205"/>
    </location>
</feature>
<dbReference type="Pfam" id="PF01522">
    <property type="entry name" value="Polysacc_deac_1"/>
    <property type="match status" value="1"/>
</dbReference>
<dbReference type="InterPro" id="IPR011330">
    <property type="entry name" value="Glyco_hydro/deAcase_b/a-brl"/>
</dbReference>
<dbReference type="SUPFAM" id="SSF88713">
    <property type="entry name" value="Glycoside hydrolase/deacetylase"/>
    <property type="match status" value="1"/>
</dbReference>
<proteinExistence type="predicted"/>
<keyword evidence="5" id="KW-1185">Reference proteome</keyword>
<evidence type="ECO:0000256" key="1">
    <source>
        <dbReference type="ARBA" id="ARBA00022723"/>
    </source>
</evidence>
<accession>A0ABQ3I9K6</accession>
<evidence type="ECO:0000256" key="2">
    <source>
        <dbReference type="ARBA" id="ARBA00022801"/>
    </source>
</evidence>
<dbReference type="PANTHER" id="PTHR10587:SF133">
    <property type="entry name" value="CHITIN DEACETYLASE 1-RELATED"/>
    <property type="match status" value="1"/>
</dbReference>
<dbReference type="PANTHER" id="PTHR10587">
    <property type="entry name" value="GLYCOSYL TRANSFERASE-RELATED"/>
    <property type="match status" value="1"/>
</dbReference>
<evidence type="ECO:0000313" key="4">
    <source>
        <dbReference type="EMBL" id="GHE67272.1"/>
    </source>
</evidence>
<dbReference type="EMBL" id="BNAG01000003">
    <property type="protein sequence ID" value="GHE67272.1"/>
    <property type="molecule type" value="Genomic_DNA"/>
</dbReference>
<reference evidence="5" key="1">
    <citation type="journal article" date="2019" name="Int. J. Syst. Evol. Microbiol.">
        <title>The Global Catalogue of Microorganisms (GCM) 10K type strain sequencing project: providing services to taxonomists for standard genome sequencing and annotation.</title>
        <authorList>
            <consortium name="The Broad Institute Genomics Platform"/>
            <consortium name="The Broad Institute Genome Sequencing Center for Infectious Disease"/>
            <person name="Wu L."/>
            <person name="Ma J."/>
        </authorList>
    </citation>
    <scope>NUCLEOTIDE SEQUENCE [LARGE SCALE GENOMIC DNA]</scope>
    <source>
        <strain evidence="5">CGMCC 1.15111</strain>
    </source>
</reference>
<dbReference type="CDD" id="cd10917">
    <property type="entry name" value="CE4_NodB_like_6s_7s"/>
    <property type="match status" value="1"/>
</dbReference>
<keyword evidence="2" id="KW-0378">Hydrolase</keyword>
<comment type="caution">
    <text evidence="4">The sequence shown here is derived from an EMBL/GenBank/DDBJ whole genome shotgun (WGS) entry which is preliminary data.</text>
</comment>
<dbReference type="InterPro" id="IPR002509">
    <property type="entry name" value="NODB_dom"/>
</dbReference>
<protein>
    <submittedName>
        <fullName evidence="4">Polysaccharide deacetylase</fullName>
    </submittedName>
</protein>
<dbReference type="Proteomes" id="UP000658258">
    <property type="component" value="Unassembled WGS sequence"/>
</dbReference>
<dbReference type="RefSeq" id="WP_189630447.1">
    <property type="nucleotide sequence ID" value="NZ_BNAG01000003.1"/>
</dbReference>
<dbReference type="PROSITE" id="PS51677">
    <property type="entry name" value="NODB"/>
    <property type="match status" value="1"/>
</dbReference>
<dbReference type="Gene3D" id="3.20.20.370">
    <property type="entry name" value="Glycoside hydrolase/deacetylase"/>
    <property type="match status" value="1"/>
</dbReference>
<dbReference type="InterPro" id="IPR050248">
    <property type="entry name" value="Polysacc_deacetylase_ArnD"/>
</dbReference>
<evidence type="ECO:0000313" key="5">
    <source>
        <dbReference type="Proteomes" id="UP000658258"/>
    </source>
</evidence>
<organism evidence="4 5">
    <name type="scientific">Roseivirga thermotolerans</name>
    <dbReference type="NCBI Taxonomy" id="1758176"/>
    <lineage>
        <taxon>Bacteria</taxon>
        <taxon>Pseudomonadati</taxon>
        <taxon>Bacteroidota</taxon>
        <taxon>Cytophagia</taxon>
        <taxon>Cytophagales</taxon>
        <taxon>Roseivirgaceae</taxon>
        <taxon>Roseivirga</taxon>
    </lineage>
</organism>
<keyword evidence="1" id="KW-0479">Metal-binding</keyword>
<name>A0ABQ3I9K6_9BACT</name>
<gene>
    <name evidence="4" type="ORF">GCM10011340_23460</name>
</gene>
<evidence type="ECO:0000259" key="3">
    <source>
        <dbReference type="PROSITE" id="PS51677"/>
    </source>
</evidence>